<dbReference type="Pfam" id="PF02637">
    <property type="entry name" value="GatB_Yqey"/>
    <property type="match status" value="1"/>
</dbReference>
<dbReference type="FunCoup" id="A0A1C7NSV9">
    <property type="interactions" value="347"/>
</dbReference>
<dbReference type="GO" id="GO:0050567">
    <property type="term" value="F:glutaminyl-tRNA synthase (glutamine-hydrolyzing) activity"/>
    <property type="evidence" value="ECO:0007669"/>
    <property type="project" value="UniProtKB-UniRule"/>
</dbReference>
<evidence type="ECO:0000256" key="5">
    <source>
        <dbReference type="ARBA" id="ARBA00022917"/>
    </source>
</evidence>
<dbReference type="GO" id="GO:0005739">
    <property type="term" value="C:mitochondrion"/>
    <property type="evidence" value="ECO:0007669"/>
    <property type="project" value="UniProtKB-SubCell"/>
</dbReference>
<evidence type="ECO:0000259" key="8">
    <source>
        <dbReference type="SMART" id="SM00845"/>
    </source>
</evidence>
<dbReference type="PANTHER" id="PTHR11659:SF0">
    <property type="entry name" value="GLUTAMYL-TRNA(GLN) AMIDOTRANSFERASE SUBUNIT B, MITOCHONDRIAL"/>
    <property type="match status" value="1"/>
</dbReference>
<keyword evidence="4 7" id="KW-0067">ATP-binding</keyword>
<dbReference type="SMART" id="SM00845">
    <property type="entry name" value="GatB_Yqey"/>
    <property type="match status" value="1"/>
</dbReference>
<dbReference type="Proteomes" id="UP000093000">
    <property type="component" value="Unassembled WGS sequence"/>
</dbReference>
<protein>
    <recommendedName>
        <fullName evidence="7">Glutamyl-tRNA(Gln) amidotransferase subunit B, mitochondrial</fullName>
        <shortName evidence="7">Glu-AdT subunit B</shortName>
        <ecNumber evidence="7">6.3.5.-</ecNumber>
    </recommendedName>
</protein>
<dbReference type="HAMAP" id="MF_00121">
    <property type="entry name" value="GatB"/>
    <property type="match status" value="1"/>
</dbReference>
<dbReference type="EC" id="6.3.5.-" evidence="7"/>
<comment type="function">
    <text evidence="7">Allows the formation of correctly charged Gln-tRNA(Gln) through the transamidation of misacylated Glu-tRNA(Gln) in the mitochondria. The reaction takes place in the presence of glutamine and ATP through an activated gamma-phospho-Glu-tRNA(Gln).</text>
</comment>
<dbReference type="STRING" id="101091.A0A1C7NSV9"/>
<dbReference type="Pfam" id="PF02934">
    <property type="entry name" value="GatB_N"/>
    <property type="match status" value="1"/>
</dbReference>
<feature type="domain" description="Asn/Gln amidotransferase" evidence="8">
    <location>
        <begin position="387"/>
        <end position="533"/>
    </location>
</feature>
<dbReference type="AlphaFoldDB" id="A0A1C7NSV9"/>
<name>A0A1C7NSV9_9FUNG</name>
<dbReference type="InterPro" id="IPR018027">
    <property type="entry name" value="Asn/Gln_amidotransferase"/>
</dbReference>
<comment type="caution">
    <text evidence="9">The sequence shown here is derived from an EMBL/GenBank/DDBJ whole genome shotgun (WGS) entry which is preliminary data.</text>
</comment>
<evidence type="ECO:0000256" key="3">
    <source>
        <dbReference type="ARBA" id="ARBA00022741"/>
    </source>
</evidence>
<evidence type="ECO:0000256" key="4">
    <source>
        <dbReference type="ARBA" id="ARBA00022840"/>
    </source>
</evidence>
<keyword evidence="7" id="KW-0496">Mitochondrion</keyword>
<proteinExistence type="inferred from homology"/>
<dbReference type="OrthoDB" id="1722066at2759"/>
<accession>A0A1C7NSV9</accession>
<gene>
    <name evidence="9" type="primary">gatB</name>
    <name evidence="9" type="ORF">A0J61_00129</name>
</gene>
<dbReference type="SUPFAM" id="SSF89095">
    <property type="entry name" value="GatB/YqeY motif"/>
    <property type="match status" value="1"/>
</dbReference>
<evidence type="ECO:0000313" key="10">
    <source>
        <dbReference type="Proteomes" id="UP000093000"/>
    </source>
</evidence>
<dbReference type="InterPro" id="IPR023168">
    <property type="entry name" value="GatB_Yqey_C_2"/>
</dbReference>
<evidence type="ECO:0000256" key="6">
    <source>
        <dbReference type="ARBA" id="ARBA00047913"/>
    </source>
</evidence>
<dbReference type="GO" id="GO:0030956">
    <property type="term" value="C:glutamyl-tRNA(Gln) amidotransferase complex"/>
    <property type="evidence" value="ECO:0007669"/>
    <property type="project" value="UniProtKB-UniRule"/>
</dbReference>
<evidence type="ECO:0000256" key="1">
    <source>
        <dbReference type="ARBA" id="ARBA00005306"/>
    </source>
</evidence>
<organism evidence="9 10">
    <name type="scientific">Choanephora cucurbitarum</name>
    <dbReference type="NCBI Taxonomy" id="101091"/>
    <lineage>
        <taxon>Eukaryota</taxon>
        <taxon>Fungi</taxon>
        <taxon>Fungi incertae sedis</taxon>
        <taxon>Mucoromycota</taxon>
        <taxon>Mucoromycotina</taxon>
        <taxon>Mucoromycetes</taxon>
        <taxon>Mucorales</taxon>
        <taxon>Mucorineae</taxon>
        <taxon>Choanephoraceae</taxon>
        <taxon>Choanephoroideae</taxon>
        <taxon>Choanephora</taxon>
    </lineage>
</organism>
<dbReference type="GO" id="GO:0070681">
    <property type="term" value="P:glutaminyl-tRNAGln biosynthesis via transamidation"/>
    <property type="evidence" value="ECO:0007669"/>
    <property type="project" value="UniProtKB-UniRule"/>
</dbReference>
<evidence type="ECO:0000256" key="2">
    <source>
        <dbReference type="ARBA" id="ARBA00022598"/>
    </source>
</evidence>
<dbReference type="InterPro" id="IPR017958">
    <property type="entry name" value="Gln-tRNA_amidoTrfase_suB_CS"/>
</dbReference>
<dbReference type="NCBIfam" id="TIGR00133">
    <property type="entry name" value="gatB"/>
    <property type="match status" value="1"/>
</dbReference>
<evidence type="ECO:0000256" key="7">
    <source>
        <dbReference type="HAMAP-Rule" id="MF_03147"/>
    </source>
</evidence>
<keyword evidence="5 7" id="KW-0648">Protein biosynthesis</keyword>
<keyword evidence="9" id="KW-0808">Transferase</keyword>
<reference evidence="9 10" key="1">
    <citation type="submission" date="2016-03" db="EMBL/GenBank/DDBJ databases">
        <title>Choanephora cucurbitarum.</title>
        <authorList>
            <person name="Min B."/>
            <person name="Park H."/>
            <person name="Park J.-H."/>
            <person name="Shin H.-D."/>
            <person name="Choi I.-G."/>
        </authorList>
    </citation>
    <scope>NUCLEOTIDE SEQUENCE [LARGE SCALE GENOMIC DNA]</scope>
    <source>
        <strain evidence="9 10">KUS-F28377</strain>
    </source>
</reference>
<keyword evidence="10" id="KW-1185">Reference proteome</keyword>
<dbReference type="NCBIfam" id="NF004014">
    <property type="entry name" value="PRK05477.1-4"/>
    <property type="match status" value="1"/>
</dbReference>
<dbReference type="InParanoid" id="A0A1C7NSV9"/>
<comment type="subunit">
    <text evidence="7">Subunit of the heterotrimeric GatCAB amidotransferase (AdT) complex, composed of A, B and C subunits.</text>
</comment>
<dbReference type="InterPro" id="IPR006075">
    <property type="entry name" value="Asn/Gln-tRNA_Trfase_suB/E_cat"/>
</dbReference>
<dbReference type="InterPro" id="IPR004413">
    <property type="entry name" value="GatB"/>
</dbReference>
<dbReference type="NCBIfam" id="NF004012">
    <property type="entry name" value="PRK05477.1-2"/>
    <property type="match status" value="1"/>
</dbReference>
<dbReference type="SUPFAM" id="SSF55931">
    <property type="entry name" value="Glutamine synthetase/guanido kinase"/>
    <property type="match status" value="1"/>
</dbReference>
<dbReference type="Gene3D" id="1.10.10.410">
    <property type="match status" value="1"/>
</dbReference>
<sequence length="558" mass="63221">MLLYDCHQNSILNFDVAKPSIVSQFSAKRLSVYPTLKHLSSRPPCLFYSTETTKNAIKEGWEAVIGIEVHAQINTKSKLFSDSSTSYNDMVNTHVSPVDAAFPGVQPRLNDRAVELAVKTALALQGQVQNRSTFDRKHYFYPDLPQGYQITQQREPISRGGFITLTKNDGVQDPVRVGIHQLQLEQDTGKSFHDMRPGETLLDLNRAGTALMEIVTKPDLRSSYEAGLLVKKLQNILQWVGSSKASLEEGSMRCDVNVSVRRKGEAFGTRCELKNLNRIRSLSMAIDAEVRRQIEVIENGGKIEEETRRYDEQKDVTYRLRDKETAPDYRYMSEPDLPPLVLSQEFIENVSKSVSELPDECLDRIIQQYDINLHNANMLLHEYKCVDYFEQVCVGRNPKTVLNWTLNELSGALASKDISFNENPISVQHFGSLIDLVQQGTITGNTGKDVLKIMLENPSEPIKIVKEKGWLRIVDRTQLKSLCDDLIKRNETKAKLVQDGDFKLFKWFIGQAMGRTRGMADPNTLNQALSNAFGWDSYETMMKSLENSSSKIKKKGKK</sequence>
<dbReference type="InterPro" id="IPR017959">
    <property type="entry name" value="Asn/Gln-tRNA_amidoTrfase_suB/E"/>
</dbReference>
<dbReference type="InterPro" id="IPR003789">
    <property type="entry name" value="Asn/Gln_tRNA_amidoTrase-B-like"/>
</dbReference>
<dbReference type="GO" id="GO:0016740">
    <property type="term" value="F:transferase activity"/>
    <property type="evidence" value="ECO:0007669"/>
    <property type="project" value="UniProtKB-KW"/>
</dbReference>
<dbReference type="GO" id="GO:0032543">
    <property type="term" value="P:mitochondrial translation"/>
    <property type="evidence" value="ECO:0007669"/>
    <property type="project" value="UniProtKB-UniRule"/>
</dbReference>
<comment type="catalytic activity">
    <reaction evidence="6 7">
        <text>L-glutamyl-tRNA(Gln) + L-glutamine + ATP + H2O = L-glutaminyl-tRNA(Gln) + L-glutamate + ADP + phosphate + H(+)</text>
        <dbReference type="Rhea" id="RHEA:17521"/>
        <dbReference type="Rhea" id="RHEA-COMP:9681"/>
        <dbReference type="Rhea" id="RHEA-COMP:9684"/>
        <dbReference type="ChEBI" id="CHEBI:15377"/>
        <dbReference type="ChEBI" id="CHEBI:15378"/>
        <dbReference type="ChEBI" id="CHEBI:29985"/>
        <dbReference type="ChEBI" id="CHEBI:30616"/>
        <dbReference type="ChEBI" id="CHEBI:43474"/>
        <dbReference type="ChEBI" id="CHEBI:58359"/>
        <dbReference type="ChEBI" id="CHEBI:78520"/>
        <dbReference type="ChEBI" id="CHEBI:78521"/>
        <dbReference type="ChEBI" id="CHEBI:456216"/>
    </reaction>
</comment>
<dbReference type="PANTHER" id="PTHR11659">
    <property type="entry name" value="GLUTAMYL-TRNA GLN AMIDOTRANSFERASE SUBUNIT B MITOCHONDRIAL AND PROKARYOTIC PET112-RELATED"/>
    <property type="match status" value="1"/>
</dbReference>
<comment type="subcellular location">
    <subcellularLocation>
        <location evidence="7">Mitochondrion</location>
    </subcellularLocation>
</comment>
<dbReference type="InterPro" id="IPR014746">
    <property type="entry name" value="Gln_synth/guanido_kin_cat_dom"/>
</dbReference>
<evidence type="ECO:0000313" key="9">
    <source>
        <dbReference type="EMBL" id="OBZ91776.1"/>
    </source>
</evidence>
<dbReference type="PROSITE" id="PS01234">
    <property type="entry name" value="GATB"/>
    <property type="match status" value="1"/>
</dbReference>
<dbReference type="GO" id="GO:0005524">
    <property type="term" value="F:ATP binding"/>
    <property type="evidence" value="ECO:0007669"/>
    <property type="project" value="UniProtKB-KW"/>
</dbReference>
<comment type="similarity">
    <text evidence="1 7">Belongs to the GatB/GatE family. GatB subfamily.</text>
</comment>
<dbReference type="EMBL" id="LUGH01000003">
    <property type="protein sequence ID" value="OBZ91776.1"/>
    <property type="molecule type" value="Genomic_DNA"/>
</dbReference>
<keyword evidence="2 7" id="KW-0436">Ligase</keyword>
<keyword evidence="3 7" id="KW-0547">Nucleotide-binding</keyword>